<accession>A0ABX1QKR4</accession>
<organism evidence="11 12">
    <name type="scientific">Tepidiphilus baoligensis</name>
    <dbReference type="NCBI Taxonomy" id="2698687"/>
    <lineage>
        <taxon>Bacteria</taxon>
        <taxon>Pseudomonadati</taxon>
        <taxon>Pseudomonadota</taxon>
        <taxon>Hydrogenophilia</taxon>
        <taxon>Hydrogenophilales</taxon>
        <taxon>Hydrogenophilaceae</taxon>
        <taxon>Tepidiphilus</taxon>
    </lineage>
</organism>
<gene>
    <name evidence="11" type="ORF">GV368_04995</name>
</gene>
<dbReference type="Proteomes" id="UP000669605">
    <property type="component" value="Unassembled WGS sequence"/>
</dbReference>
<keyword evidence="7" id="KW-0472">Membrane</keyword>
<keyword evidence="3" id="KW-1003">Cell membrane</keyword>
<keyword evidence="8" id="KW-0175">Coiled coil</keyword>
<dbReference type="InterPro" id="IPR043605">
    <property type="entry name" value="DUF883_C"/>
</dbReference>
<feature type="coiled-coil region" evidence="8">
    <location>
        <begin position="18"/>
        <end position="75"/>
    </location>
</feature>
<dbReference type="Pfam" id="PF19029">
    <property type="entry name" value="DUF883_C"/>
    <property type="match status" value="1"/>
</dbReference>
<evidence type="ECO:0000256" key="8">
    <source>
        <dbReference type="SAM" id="Coils"/>
    </source>
</evidence>
<evidence type="ECO:0000256" key="2">
    <source>
        <dbReference type="ARBA" id="ARBA00010423"/>
    </source>
</evidence>
<keyword evidence="12" id="KW-1185">Reference proteome</keyword>
<evidence type="ECO:0000256" key="7">
    <source>
        <dbReference type="ARBA" id="ARBA00023136"/>
    </source>
</evidence>
<dbReference type="RefSeq" id="WP_169115719.1">
    <property type="nucleotide sequence ID" value="NZ_JAAAUB010000005.1"/>
</dbReference>
<protein>
    <submittedName>
        <fullName evidence="11">DUF883 family protein</fullName>
    </submittedName>
</protein>
<evidence type="ECO:0000313" key="11">
    <source>
        <dbReference type="EMBL" id="NMH16472.1"/>
    </source>
</evidence>
<name>A0ABX1QKR4_9PROT</name>
<keyword evidence="5" id="KW-0812">Transmembrane</keyword>
<comment type="subcellular location">
    <subcellularLocation>
        <location evidence="1">Cell inner membrane</location>
        <topology evidence="1">Single-pass membrane protein</topology>
    </subcellularLocation>
</comment>
<dbReference type="EMBL" id="JAAAUB010000005">
    <property type="protein sequence ID" value="NMH16472.1"/>
    <property type="molecule type" value="Genomic_DNA"/>
</dbReference>
<dbReference type="InterPro" id="IPR043604">
    <property type="entry name" value="DUF883_N"/>
</dbReference>
<evidence type="ECO:0000256" key="5">
    <source>
        <dbReference type="ARBA" id="ARBA00022692"/>
    </source>
</evidence>
<dbReference type="PANTHER" id="PTHR35893:SF3">
    <property type="entry name" value="INNER MEMBRANE PROTEIN"/>
    <property type="match status" value="1"/>
</dbReference>
<evidence type="ECO:0000259" key="10">
    <source>
        <dbReference type="Pfam" id="PF19029"/>
    </source>
</evidence>
<comment type="similarity">
    <text evidence="2">Belongs to the ElaB/YgaM/YqjD family.</text>
</comment>
<sequence length="116" mass="13075">MTKQNVHTETNPTPQASTEKLKEELRQLAQTLDELLLATANETSSEIRELRERARARLEETRERLAERGAELYQQASTTLRATAQQTEGYVREHPWTSIGLGAAVGMLIGLLMGRR</sequence>
<evidence type="ECO:0000256" key="3">
    <source>
        <dbReference type="ARBA" id="ARBA00022475"/>
    </source>
</evidence>
<feature type="domain" description="DUF883" evidence="9">
    <location>
        <begin position="19"/>
        <end position="66"/>
    </location>
</feature>
<dbReference type="PANTHER" id="PTHR35893">
    <property type="entry name" value="INNER MEMBRANE PROTEIN-RELATED"/>
    <property type="match status" value="1"/>
</dbReference>
<proteinExistence type="inferred from homology"/>
<reference evidence="11 12" key="1">
    <citation type="journal article" date="2020" name="Curr. Microbiol.">
        <title>Tepidiphilus baoligensis sp. nov., a Novel Bacterium of the Family Hydrogenophilaceae Isolated from an Oil Reservoir.</title>
        <authorList>
            <person name="Zhang X."/>
            <person name="Wang G."/>
            <person name="Ma X."/>
            <person name="Yu J."/>
            <person name="You J."/>
            <person name="Xue Y."/>
            <person name="Ma Y."/>
        </authorList>
    </citation>
    <scope>NUCLEOTIDE SEQUENCE [LARGE SCALE GENOMIC DNA]</scope>
    <source>
        <strain evidence="11 12">B18-69</strain>
    </source>
</reference>
<evidence type="ECO:0000256" key="4">
    <source>
        <dbReference type="ARBA" id="ARBA00022519"/>
    </source>
</evidence>
<evidence type="ECO:0000256" key="1">
    <source>
        <dbReference type="ARBA" id="ARBA00004377"/>
    </source>
</evidence>
<evidence type="ECO:0000259" key="9">
    <source>
        <dbReference type="Pfam" id="PF05957"/>
    </source>
</evidence>
<feature type="domain" description="DUF883" evidence="10">
    <location>
        <begin position="87"/>
        <end position="116"/>
    </location>
</feature>
<evidence type="ECO:0000256" key="6">
    <source>
        <dbReference type="ARBA" id="ARBA00022989"/>
    </source>
</evidence>
<evidence type="ECO:0000313" key="12">
    <source>
        <dbReference type="Proteomes" id="UP000669605"/>
    </source>
</evidence>
<comment type="caution">
    <text evidence="11">The sequence shown here is derived from an EMBL/GenBank/DDBJ whole genome shotgun (WGS) entry which is preliminary data.</text>
</comment>
<dbReference type="InterPro" id="IPR010279">
    <property type="entry name" value="YqjD/ElaB"/>
</dbReference>
<keyword evidence="6" id="KW-1133">Transmembrane helix</keyword>
<dbReference type="Gene3D" id="1.20.120.20">
    <property type="entry name" value="Apolipoprotein"/>
    <property type="match status" value="1"/>
</dbReference>
<dbReference type="Pfam" id="PF05957">
    <property type="entry name" value="DUF883"/>
    <property type="match status" value="1"/>
</dbReference>
<keyword evidence="4" id="KW-0997">Cell inner membrane</keyword>